<evidence type="ECO:0000256" key="2">
    <source>
        <dbReference type="ARBA" id="ARBA00022840"/>
    </source>
</evidence>
<dbReference type="Gene3D" id="1.10.510.10">
    <property type="entry name" value="Transferase(Phosphotransferase) domain 1"/>
    <property type="match status" value="2"/>
</dbReference>
<evidence type="ECO:0000256" key="3">
    <source>
        <dbReference type="PROSITE-ProRule" id="PRU10141"/>
    </source>
</evidence>
<feature type="binding site" evidence="3">
    <location>
        <position position="119"/>
    </location>
    <ligand>
        <name>ATP</name>
        <dbReference type="ChEBI" id="CHEBI:30616"/>
    </ligand>
</feature>
<dbReference type="Pfam" id="PF07714">
    <property type="entry name" value="PK_Tyr_Ser-Thr"/>
    <property type="match status" value="2"/>
</dbReference>
<gene>
    <name evidence="5" type="ORF">Sradi_6280000</name>
</gene>
<dbReference type="PROSITE" id="PS50011">
    <property type="entry name" value="PROTEIN_KINASE_DOM"/>
    <property type="match status" value="2"/>
</dbReference>
<feature type="domain" description="Protein kinase" evidence="4">
    <location>
        <begin position="397"/>
        <end position="669"/>
    </location>
</feature>
<proteinExistence type="predicted"/>
<dbReference type="AlphaFoldDB" id="A0AAW2KCH2"/>
<reference evidence="5" key="2">
    <citation type="journal article" date="2024" name="Plant">
        <title>Genomic evolution and insights into agronomic trait innovations of Sesamum species.</title>
        <authorList>
            <person name="Miao H."/>
            <person name="Wang L."/>
            <person name="Qu L."/>
            <person name="Liu H."/>
            <person name="Sun Y."/>
            <person name="Le M."/>
            <person name="Wang Q."/>
            <person name="Wei S."/>
            <person name="Zheng Y."/>
            <person name="Lin W."/>
            <person name="Duan Y."/>
            <person name="Cao H."/>
            <person name="Xiong S."/>
            <person name="Wang X."/>
            <person name="Wei L."/>
            <person name="Li C."/>
            <person name="Ma Q."/>
            <person name="Ju M."/>
            <person name="Zhao R."/>
            <person name="Li G."/>
            <person name="Mu C."/>
            <person name="Tian Q."/>
            <person name="Mei H."/>
            <person name="Zhang T."/>
            <person name="Gao T."/>
            <person name="Zhang H."/>
        </authorList>
    </citation>
    <scope>NUCLEOTIDE SEQUENCE</scope>
    <source>
        <strain evidence="5">G02</strain>
    </source>
</reference>
<feature type="domain" description="Protein kinase" evidence="4">
    <location>
        <begin position="91"/>
        <end position="359"/>
    </location>
</feature>
<dbReference type="FunFam" id="3.30.200.20:FF:000307">
    <property type="entry name" value="pollen receptor-like kinase 1"/>
    <property type="match status" value="1"/>
</dbReference>
<accession>A0AAW2KCH2</accession>
<keyword evidence="5" id="KW-0418">Kinase</keyword>
<dbReference type="InterPro" id="IPR011009">
    <property type="entry name" value="Kinase-like_dom_sf"/>
</dbReference>
<reference evidence="5" key="1">
    <citation type="submission" date="2020-06" db="EMBL/GenBank/DDBJ databases">
        <authorList>
            <person name="Li T."/>
            <person name="Hu X."/>
            <person name="Zhang T."/>
            <person name="Song X."/>
            <person name="Zhang H."/>
            <person name="Dai N."/>
            <person name="Sheng W."/>
            <person name="Hou X."/>
            <person name="Wei L."/>
        </authorList>
    </citation>
    <scope>NUCLEOTIDE SEQUENCE</scope>
    <source>
        <strain evidence="5">G02</strain>
        <tissue evidence="5">Leaf</tissue>
    </source>
</reference>
<name>A0AAW2KCH2_SESRA</name>
<dbReference type="InterPro" id="IPR000719">
    <property type="entry name" value="Prot_kinase_dom"/>
</dbReference>
<protein>
    <submittedName>
        <fullName evidence="5">Inactive receptor kinase</fullName>
    </submittedName>
</protein>
<sequence>MSAIYDNWERLVDAVLRKQQLWELFHDHSRSPSIRSEASDFSSSFNSSSPLHDLALDFSRLGSFPRSRKATGRLALVSDFSSGFEVEDVFLASAVLLGRGTFGSTYRVAMENGVKIVLKRLKSTNISEQEFKSQMKIVGNVIHENVAALRAYYSSEDNRLMLYDYYSDGSVHALLHGQTGQSKSHVDWETRQRIAIGAARGIAAIHAQNGGKLVHGNINASNIFLNSQKYGCISDLGLATMVETVFMPTAGYYAPEVKNARDISQASDVYSFGILLLELLTRKSPAHVPGGPKSVDLVKLVTSVKSKERAAKVFDAELLTYPMIREQAVIMLQIGIKCIAKSTKKRPKMLEVVRMLEDINTGNRGGTVNPQNHVSLKSKLVFVEDANPKFELEDLLRASAEVLGKGTVGTSYKARLENGNTVAVKRLRDVSVSFEDFQKHMNVIGKMRHENVDKPRAYYYSGDEKLLVYDCYDKPSLSDLLHKKTALGWTPLDWENRLKIAVGAARGIAHIHGEDGEKLVHGNIKSSNIFLDGQRYGIVSDVGLIKLMNPISWSAMRTVGSHAPEVRDTRQVSQASDVYSFGVVLLELVTGRTSSQTTMDGGDVISLVKWIQSVVREEWTAEVFDIELLRYPGEEEAMIQLLQIGMECVATVPERRPRMPQVVGMLEEISGIEPADESRLEDRWEQPSIESRLEDLLEDLLPTLIP</sequence>
<evidence type="ECO:0000256" key="1">
    <source>
        <dbReference type="ARBA" id="ARBA00022741"/>
    </source>
</evidence>
<keyword evidence="5" id="KW-0675">Receptor</keyword>
<comment type="caution">
    <text evidence="5">The sequence shown here is derived from an EMBL/GenBank/DDBJ whole genome shotgun (WGS) entry which is preliminary data.</text>
</comment>
<dbReference type="InterPro" id="IPR050994">
    <property type="entry name" value="At_inactive_RLKs"/>
</dbReference>
<dbReference type="InterPro" id="IPR017441">
    <property type="entry name" value="Protein_kinase_ATP_BS"/>
</dbReference>
<dbReference type="Gene3D" id="3.30.200.20">
    <property type="entry name" value="Phosphorylase Kinase, domain 1"/>
    <property type="match status" value="2"/>
</dbReference>
<dbReference type="PANTHER" id="PTHR48010:SF1">
    <property type="entry name" value="PROTEIN KINASE DOMAIN-CONTAINING PROTEIN"/>
    <property type="match status" value="1"/>
</dbReference>
<dbReference type="GO" id="GO:0005524">
    <property type="term" value="F:ATP binding"/>
    <property type="evidence" value="ECO:0007669"/>
    <property type="project" value="UniProtKB-UniRule"/>
</dbReference>
<evidence type="ECO:0000259" key="4">
    <source>
        <dbReference type="PROSITE" id="PS50011"/>
    </source>
</evidence>
<keyword evidence="2 3" id="KW-0067">ATP-binding</keyword>
<dbReference type="InterPro" id="IPR001245">
    <property type="entry name" value="Ser-Thr/Tyr_kinase_cat_dom"/>
</dbReference>
<dbReference type="PROSITE" id="PS00107">
    <property type="entry name" value="PROTEIN_KINASE_ATP"/>
    <property type="match status" value="1"/>
</dbReference>
<dbReference type="EMBL" id="JACGWJ010000029">
    <property type="protein sequence ID" value="KAL0304119.1"/>
    <property type="molecule type" value="Genomic_DNA"/>
</dbReference>
<keyword evidence="1 3" id="KW-0547">Nucleotide-binding</keyword>
<keyword evidence="5" id="KW-0808">Transferase</keyword>
<evidence type="ECO:0000313" key="5">
    <source>
        <dbReference type="EMBL" id="KAL0304119.1"/>
    </source>
</evidence>
<dbReference type="PANTHER" id="PTHR48010">
    <property type="entry name" value="OS05G0588300 PROTEIN"/>
    <property type="match status" value="1"/>
</dbReference>
<dbReference type="SUPFAM" id="SSF56112">
    <property type="entry name" value="Protein kinase-like (PK-like)"/>
    <property type="match status" value="2"/>
</dbReference>
<dbReference type="GO" id="GO:0004672">
    <property type="term" value="F:protein kinase activity"/>
    <property type="evidence" value="ECO:0007669"/>
    <property type="project" value="InterPro"/>
</dbReference>
<dbReference type="FunFam" id="1.10.510.10:FF:000095">
    <property type="entry name" value="protein STRUBBELIG-RECEPTOR FAMILY 8"/>
    <property type="match status" value="1"/>
</dbReference>
<organism evidence="5">
    <name type="scientific">Sesamum radiatum</name>
    <name type="common">Black benniseed</name>
    <dbReference type="NCBI Taxonomy" id="300843"/>
    <lineage>
        <taxon>Eukaryota</taxon>
        <taxon>Viridiplantae</taxon>
        <taxon>Streptophyta</taxon>
        <taxon>Embryophyta</taxon>
        <taxon>Tracheophyta</taxon>
        <taxon>Spermatophyta</taxon>
        <taxon>Magnoliopsida</taxon>
        <taxon>eudicotyledons</taxon>
        <taxon>Gunneridae</taxon>
        <taxon>Pentapetalae</taxon>
        <taxon>asterids</taxon>
        <taxon>lamiids</taxon>
        <taxon>Lamiales</taxon>
        <taxon>Pedaliaceae</taxon>
        <taxon>Sesamum</taxon>
    </lineage>
</organism>